<dbReference type="InterPro" id="IPR045339">
    <property type="entry name" value="DUF6534"/>
</dbReference>
<name>A0AA38H9H9_9TREE</name>
<feature type="transmembrane region" description="Helical" evidence="2">
    <location>
        <begin position="56"/>
        <end position="77"/>
    </location>
</feature>
<dbReference type="EMBL" id="JAKWFO010000005">
    <property type="protein sequence ID" value="KAI9635991.1"/>
    <property type="molecule type" value="Genomic_DNA"/>
</dbReference>
<evidence type="ECO:0000256" key="1">
    <source>
        <dbReference type="SAM" id="MobiDB-lite"/>
    </source>
</evidence>
<keyword evidence="2" id="KW-0472">Membrane</keyword>
<accession>A0AA38H9H9</accession>
<feature type="transmembrane region" description="Helical" evidence="2">
    <location>
        <begin position="97"/>
        <end position="117"/>
    </location>
</feature>
<sequence length="373" mass="41632">MTPEQAALAEALAARIIGSNKALRILPGFLDHVLLGLVIGQCLIYTRFVKTDKKHIVAFVVASVMCTLASTIDILLWLTEIFVWHFSEYLIFSDGSYIYRLVVIDIVSTFVVQAFYVDRAYRLHRHWWPLAFLGTVVFTALGVGAGFISVIAKKFIRLDSSVVDDPTVKTMAYTWLILISLADLSITVVMVWGLDKNKTGWQHTDSHLKGLVVRCFEAQLPALVIAIATLISWNQKLEIAIVFLMSHSKVYTLGLLVTLNFRANHNTDSPAQSYKSDATSGSYGLSEVSGKHRNVVVVDREIDVSIDQGQHWDMSRRNRVLDVEESSAHSTHSINPGHSDHPFAQTHGRAEWESTTALHELPHVHVRGAGRGY</sequence>
<keyword evidence="2" id="KW-1133">Transmembrane helix</keyword>
<proteinExistence type="predicted"/>
<reference evidence="4" key="1">
    <citation type="journal article" date="2022" name="G3 (Bethesda)">
        <title>High quality genome of the basidiomycete yeast Dioszegia hungarica PDD-24b-2 isolated from cloud water.</title>
        <authorList>
            <person name="Jarrige D."/>
            <person name="Haridas S."/>
            <person name="Bleykasten-Grosshans C."/>
            <person name="Joly M."/>
            <person name="Nadalig T."/>
            <person name="Sancelme M."/>
            <person name="Vuilleumier S."/>
            <person name="Grigoriev I.V."/>
            <person name="Amato P."/>
            <person name="Bringel F."/>
        </authorList>
    </citation>
    <scope>NUCLEOTIDE SEQUENCE</scope>
    <source>
        <strain evidence="4">PDD-24b-2</strain>
    </source>
</reference>
<feature type="region of interest" description="Disordered" evidence="1">
    <location>
        <begin position="323"/>
        <end position="350"/>
    </location>
</feature>
<gene>
    <name evidence="4" type="ORF">MKK02DRAFT_44689</name>
</gene>
<feature type="transmembrane region" description="Helical" evidence="2">
    <location>
        <begin position="129"/>
        <end position="152"/>
    </location>
</feature>
<evidence type="ECO:0000259" key="3">
    <source>
        <dbReference type="Pfam" id="PF20152"/>
    </source>
</evidence>
<feature type="transmembrane region" description="Helical" evidence="2">
    <location>
        <begin position="239"/>
        <end position="259"/>
    </location>
</feature>
<dbReference type="PANTHER" id="PTHR40465:SF1">
    <property type="entry name" value="DUF6534 DOMAIN-CONTAINING PROTEIN"/>
    <property type="match status" value="1"/>
</dbReference>
<organism evidence="4 5">
    <name type="scientific">Dioszegia hungarica</name>
    <dbReference type="NCBI Taxonomy" id="4972"/>
    <lineage>
        <taxon>Eukaryota</taxon>
        <taxon>Fungi</taxon>
        <taxon>Dikarya</taxon>
        <taxon>Basidiomycota</taxon>
        <taxon>Agaricomycotina</taxon>
        <taxon>Tremellomycetes</taxon>
        <taxon>Tremellales</taxon>
        <taxon>Bulleribasidiaceae</taxon>
        <taxon>Dioszegia</taxon>
    </lineage>
</organism>
<feature type="transmembrane region" description="Helical" evidence="2">
    <location>
        <begin position="215"/>
        <end position="233"/>
    </location>
</feature>
<keyword evidence="5" id="KW-1185">Reference proteome</keyword>
<evidence type="ECO:0000313" key="5">
    <source>
        <dbReference type="Proteomes" id="UP001164286"/>
    </source>
</evidence>
<dbReference type="AlphaFoldDB" id="A0AA38H9H9"/>
<dbReference type="GeneID" id="77732251"/>
<feature type="transmembrane region" description="Helical" evidence="2">
    <location>
        <begin position="172"/>
        <end position="194"/>
    </location>
</feature>
<comment type="caution">
    <text evidence="4">The sequence shown here is derived from an EMBL/GenBank/DDBJ whole genome shotgun (WGS) entry which is preliminary data.</text>
</comment>
<dbReference type="RefSeq" id="XP_052945768.1">
    <property type="nucleotide sequence ID" value="XM_053093046.1"/>
</dbReference>
<dbReference type="Pfam" id="PF20152">
    <property type="entry name" value="DUF6534"/>
    <property type="match status" value="1"/>
</dbReference>
<feature type="transmembrane region" description="Helical" evidence="2">
    <location>
        <begin position="25"/>
        <end position="44"/>
    </location>
</feature>
<protein>
    <recommendedName>
        <fullName evidence="3">DUF6534 domain-containing protein</fullName>
    </recommendedName>
</protein>
<feature type="domain" description="DUF6534" evidence="3">
    <location>
        <begin position="181"/>
        <end position="263"/>
    </location>
</feature>
<evidence type="ECO:0000313" key="4">
    <source>
        <dbReference type="EMBL" id="KAI9635991.1"/>
    </source>
</evidence>
<dbReference type="PANTHER" id="PTHR40465">
    <property type="entry name" value="CHROMOSOME 1, WHOLE GENOME SHOTGUN SEQUENCE"/>
    <property type="match status" value="1"/>
</dbReference>
<keyword evidence="2" id="KW-0812">Transmembrane</keyword>
<dbReference type="Proteomes" id="UP001164286">
    <property type="component" value="Unassembled WGS sequence"/>
</dbReference>
<evidence type="ECO:0000256" key="2">
    <source>
        <dbReference type="SAM" id="Phobius"/>
    </source>
</evidence>